<dbReference type="AlphaFoldDB" id="A0A4S5BYK7"/>
<feature type="domain" description="CusB-like beta-barrel" evidence="6">
    <location>
        <begin position="252"/>
        <end position="327"/>
    </location>
</feature>
<evidence type="ECO:0000256" key="1">
    <source>
        <dbReference type="ARBA" id="ARBA00009477"/>
    </source>
</evidence>
<evidence type="ECO:0000313" key="10">
    <source>
        <dbReference type="Proteomes" id="UP000306236"/>
    </source>
</evidence>
<dbReference type="InterPro" id="IPR058647">
    <property type="entry name" value="BSH_CzcB-like"/>
</dbReference>
<dbReference type="SUPFAM" id="SSF111369">
    <property type="entry name" value="HlyD-like secretion proteins"/>
    <property type="match status" value="1"/>
</dbReference>
<dbReference type="OrthoDB" id="9768185at2"/>
<dbReference type="PROSITE" id="PS51257">
    <property type="entry name" value="PROKAR_LIPOPROTEIN"/>
    <property type="match status" value="1"/>
</dbReference>
<evidence type="ECO:0000256" key="3">
    <source>
        <dbReference type="SAM" id="Coils"/>
    </source>
</evidence>
<comment type="similarity">
    <text evidence="1">Belongs to the membrane fusion protein (MFP) (TC 8.A.1) family.</text>
</comment>
<dbReference type="InterPro" id="IPR006143">
    <property type="entry name" value="RND_pump_MFP"/>
</dbReference>
<sequence>MSEKQQFDSALLTPKHWIAVAVILACGMVGGALILRAPQTATQTAAAVHAEDDDDDHDEEGVVELTEAQAKMIGIALAEAGPAVIRKDTLLPGEIRFDEDRTAHVVPRAAGVVESVHAQLGEQVKKDQLLAVIQSAAVADQRSELQTARQRLALAQTIYQREKQLWEEKISAEQDYLQARQALQEAEIAVRNASQRLSAIGVSVAATGGAAGVSRYELRAPFEGVVVEKHLTVGELVNESTASFTISDMRYVWAEMNVSAPQLPLVQVGAPVRVRATAFDASAEGKVAYVGALIGELTRTAAARVALANPQDLWRPGLFVNVEVMTEESQVPIAVKSKAIQWLDAQESVVFVLDDHGYKAQPVQMGRSDAEYTEILAGLSAGQTYVTEGAFMLKAELGKSSVDHGH</sequence>
<accession>A0A4S5BYK7</accession>
<keyword evidence="2" id="KW-0813">Transport</keyword>
<dbReference type="FunFam" id="2.40.30.170:FF:000010">
    <property type="entry name" value="Efflux RND transporter periplasmic adaptor subunit"/>
    <property type="match status" value="1"/>
</dbReference>
<feature type="coiled-coil region" evidence="3">
    <location>
        <begin position="169"/>
        <end position="196"/>
    </location>
</feature>
<dbReference type="PANTHER" id="PTHR30097">
    <property type="entry name" value="CATION EFFLUX SYSTEM PROTEIN CUSB"/>
    <property type="match status" value="1"/>
</dbReference>
<dbReference type="Pfam" id="PF25893">
    <property type="entry name" value="HH_CzcB"/>
    <property type="match status" value="1"/>
</dbReference>
<dbReference type="GO" id="GO:0030288">
    <property type="term" value="C:outer membrane-bounded periplasmic space"/>
    <property type="evidence" value="ECO:0007669"/>
    <property type="project" value="TreeGrafter"/>
</dbReference>
<protein>
    <submittedName>
        <fullName evidence="9">Efflux RND transporter periplasmic adaptor subunit</fullName>
    </submittedName>
</protein>
<dbReference type="Gene3D" id="2.40.50.100">
    <property type="match status" value="1"/>
</dbReference>
<evidence type="ECO:0000259" key="7">
    <source>
        <dbReference type="Pfam" id="PF25973"/>
    </source>
</evidence>
<dbReference type="Pfam" id="PF25954">
    <property type="entry name" value="Beta-barrel_RND_2"/>
    <property type="match status" value="1"/>
</dbReference>
<feature type="domain" description="CzcB-like barrel-sandwich hybrid" evidence="7">
    <location>
        <begin position="101"/>
        <end position="248"/>
    </location>
</feature>
<keyword evidence="4" id="KW-0472">Membrane</keyword>
<evidence type="ECO:0000313" key="9">
    <source>
        <dbReference type="EMBL" id="THJ36401.1"/>
    </source>
</evidence>
<keyword evidence="4" id="KW-0812">Transmembrane</keyword>
<feature type="transmembrane region" description="Helical" evidence="4">
    <location>
        <begin position="16"/>
        <end position="35"/>
    </location>
</feature>
<reference evidence="9 10" key="1">
    <citation type="submission" date="2019-04" db="EMBL/GenBank/DDBJ databases">
        <title>Lampropedia sp YIM MLB12 draf genome.</title>
        <authorList>
            <person name="Wang Y.-X."/>
        </authorList>
    </citation>
    <scope>NUCLEOTIDE SEQUENCE [LARGE SCALE GENOMIC DNA]</scope>
    <source>
        <strain evidence="9 10">YIM MLB12</strain>
    </source>
</reference>
<dbReference type="PANTHER" id="PTHR30097:SF4">
    <property type="entry name" value="SLR6042 PROTEIN"/>
    <property type="match status" value="1"/>
</dbReference>
<evidence type="ECO:0000256" key="2">
    <source>
        <dbReference type="ARBA" id="ARBA00022448"/>
    </source>
</evidence>
<dbReference type="GO" id="GO:0022857">
    <property type="term" value="F:transmembrane transporter activity"/>
    <property type="evidence" value="ECO:0007669"/>
    <property type="project" value="InterPro"/>
</dbReference>
<dbReference type="Gene3D" id="2.40.420.20">
    <property type="match status" value="1"/>
</dbReference>
<dbReference type="GO" id="GO:0046914">
    <property type="term" value="F:transition metal ion binding"/>
    <property type="evidence" value="ECO:0007669"/>
    <property type="project" value="TreeGrafter"/>
</dbReference>
<comment type="caution">
    <text evidence="9">The sequence shown here is derived from an EMBL/GenBank/DDBJ whole genome shotgun (WGS) entry which is preliminary data.</text>
</comment>
<dbReference type="InterPro" id="IPR051909">
    <property type="entry name" value="MFP_Cation_Efflux"/>
</dbReference>
<evidence type="ECO:0000259" key="8">
    <source>
        <dbReference type="Pfam" id="PF25975"/>
    </source>
</evidence>
<dbReference type="Pfam" id="PF25973">
    <property type="entry name" value="BSH_CzcB"/>
    <property type="match status" value="1"/>
</dbReference>
<dbReference type="InterPro" id="IPR058648">
    <property type="entry name" value="HH_CzcB-like"/>
</dbReference>
<keyword evidence="4" id="KW-1133">Transmembrane helix</keyword>
<evidence type="ECO:0000259" key="6">
    <source>
        <dbReference type="Pfam" id="PF25954"/>
    </source>
</evidence>
<name>A0A4S5BYK7_9BURK</name>
<dbReference type="NCBIfam" id="TIGR01730">
    <property type="entry name" value="RND_mfp"/>
    <property type="match status" value="1"/>
</dbReference>
<feature type="domain" description="CzcB-like alpha-helical hairpin" evidence="5">
    <location>
        <begin position="140"/>
        <end position="199"/>
    </location>
</feature>
<feature type="domain" description="CzcB-like C-terminal circularly permuted SH3-like" evidence="8">
    <location>
        <begin position="333"/>
        <end position="394"/>
    </location>
</feature>
<dbReference type="Pfam" id="PF25975">
    <property type="entry name" value="CzcB_C"/>
    <property type="match status" value="1"/>
</dbReference>
<dbReference type="GO" id="GO:0016020">
    <property type="term" value="C:membrane"/>
    <property type="evidence" value="ECO:0007669"/>
    <property type="project" value="InterPro"/>
</dbReference>
<dbReference type="GO" id="GO:0060003">
    <property type="term" value="P:copper ion export"/>
    <property type="evidence" value="ECO:0007669"/>
    <property type="project" value="TreeGrafter"/>
</dbReference>
<evidence type="ECO:0000259" key="5">
    <source>
        <dbReference type="Pfam" id="PF25893"/>
    </source>
</evidence>
<dbReference type="Proteomes" id="UP000306236">
    <property type="component" value="Unassembled WGS sequence"/>
</dbReference>
<dbReference type="Gene3D" id="1.10.287.470">
    <property type="entry name" value="Helix hairpin bin"/>
    <property type="match status" value="1"/>
</dbReference>
<gene>
    <name evidence="9" type="ORF">E8K88_00380</name>
</gene>
<dbReference type="Gene3D" id="2.40.30.170">
    <property type="match status" value="1"/>
</dbReference>
<proteinExistence type="inferred from homology"/>
<dbReference type="RefSeq" id="WP_136404660.1">
    <property type="nucleotide sequence ID" value="NZ_SSWX01000001.1"/>
</dbReference>
<dbReference type="InterPro" id="IPR058649">
    <property type="entry name" value="CzcB_C"/>
</dbReference>
<organism evidence="9 10">
    <name type="scientific">Lampropedia aestuarii</name>
    <dbReference type="NCBI Taxonomy" id="2562762"/>
    <lineage>
        <taxon>Bacteria</taxon>
        <taxon>Pseudomonadati</taxon>
        <taxon>Pseudomonadota</taxon>
        <taxon>Betaproteobacteria</taxon>
        <taxon>Burkholderiales</taxon>
        <taxon>Comamonadaceae</taxon>
        <taxon>Lampropedia</taxon>
    </lineage>
</organism>
<evidence type="ECO:0000256" key="4">
    <source>
        <dbReference type="SAM" id="Phobius"/>
    </source>
</evidence>
<dbReference type="InterPro" id="IPR058792">
    <property type="entry name" value="Beta-barrel_RND_2"/>
</dbReference>
<keyword evidence="10" id="KW-1185">Reference proteome</keyword>
<keyword evidence="3" id="KW-0175">Coiled coil</keyword>
<dbReference type="GO" id="GO:0015679">
    <property type="term" value="P:plasma membrane copper ion transport"/>
    <property type="evidence" value="ECO:0007669"/>
    <property type="project" value="TreeGrafter"/>
</dbReference>
<dbReference type="EMBL" id="SSWX01000001">
    <property type="protein sequence ID" value="THJ36401.1"/>
    <property type="molecule type" value="Genomic_DNA"/>
</dbReference>